<dbReference type="Proteomes" id="UP000887013">
    <property type="component" value="Unassembled WGS sequence"/>
</dbReference>
<dbReference type="AlphaFoldDB" id="A0A8X6NXG5"/>
<evidence type="ECO:0000313" key="3">
    <source>
        <dbReference type="Proteomes" id="UP000887013"/>
    </source>
</evidence>
<protein>
    <submittedName>
        <fullName evidence="2">Uncharacterized protein</fullName>
    </submittedName>
</protein>
<comment type="caution">
    <text evidence="2">The sequence shown here is derived from an EMBL/GenBank/DDBJ whole genome shotgun (WGS) entry which is preliminary data.</text>
</comment>
<proteinExistence type="predicted"/>
<organism evidence="2 3">
    <name type="scientific">Nephila pilipes</name>
    <name type="common">Giant wood spider</name>
    <name type="synonym">Nephila maculata</name>
    <dbReference type="NCBI Taxonomy" id="299642"/>
    <lineage>
        <taxon>Eukaryota</taxon>
        <taxon>Metazoa</taxon>
        <taxon>Ecdysozoa</taxon>
        <taxon>Arthropoda</taxon>
        <taxon>Chelicerata</taxon>
        <taxon>Arachnida</taxon>
        <taxon>Araneae</taxon>
        <taxon>Araneomorphae</taxon>
        <taxon>Entelegynae</taxon>
        <taxon>Araneoidea</taxon>
        <taxon>Nephilidae</taxon>
        <taxon>Nephila</taxon>
    </lineage>
</organism>
<dbReference type="EMBL" id="BMAW01062603">
    <property type="protein sequence ID" value="GFT36505.1"/>
    <property type="molecule type" value="Genomic_DNA"/>
</dbReference>
<feature type="signal peptide" evidence="1">
    <location>
        <begin position="1"/>
        <end position="22"/>
    </location>
</feature>
<feature type="chain" id="PRO_5036496057" evidence="1">
    <location>
        <begin position="23"/>
        <end position="88"/>
    </location>
</feature>
<sequence length="88" mass="10081">MILLALHLYLIILSLSSHTAHSDPAFENYRSSQGPELSDSIRYTTDPGKIHNLINYQFQDPVSRPTFLENKRESFTPDWPAGVCFSHF</sequence>
<accession>A0A8X6NXG5</accession>
<name>A0A8X6NXG5_NEPPI</name>
<gene>
    <name evidence="2" type="ORF">NPIL_50881</name>
</gene>
<reference evidence="2" key="1">
    <citation type="submission" date="2020-08" db="EMBL/GenBank/DDBJ databases">
        <title>Multicomponent nature underlies the extraordinary mechanical properties of spider dragline silk.</title>
        <authorList>
            <person name="Kono N."/>
            <person name="Nakamura H."/>
            <person name="Mori M."/>
            <person name="Yoshida Y."/>
            <person name="Ohtoshi R."/>
            <person name="Malay A.D."/>
            <person name="Moran D.A.P."/>
            <person name="Tomita M."/>
            <person name="Numata K."/>
            <person name="Arakawa K."/>
        </authorList>
    </citation>
    <scope>NUCLEOTIDE SEQUENCE</scope>
</reference>
<keyword evidence="1" id="KW-0732">Signal</keyword>
<keyword evidence="3" id="KW-1185">Reference proteome</keyword>
<evidence type="ECO:0000256" key="1">
    <source>
        <dbReference type="SAM" id="SignalP"/>
    </source>
</evidence>
<evidence type="ECO:0000313" key="2">
    <source>
        <dbReference type="EMBL" id="GFT36505.1"/>
    </source>
</evidence>